<dbReference type="InterPro" id="IPR026720">
    <property type="entry name" value="CFAP91"/>
</dbReference>
<organism evidence="1 2">
    <name type="scientific">Odynerus spinipes</name>
    <dbReference type="NCBI Taxonomy" id="1348599"/>
    <lineage>
        <taxon>Eukaryota</taxon>
        <taxon>Metazoa</taxon>
        <taxon>Ecdysozoa</taxon>
        <taxon>Arthropoda</taxon>
        <taxon>Hexapoda</taxon>
        <taxon>Insecta</taxon>
        <taxon>Pterygota</taxon>
        <taxon>Neoptera</taxon>
        <taxon>Endopterygota</taxon>
        <taxon>Hymenoptera</taxon>
        <taxon>Apocrita</taxon>
        <taxon>Aculeata</taxon>
        <taxon>Vespoidea</taxon>
        <taxon>Vespidae</taxon>
        <taxon>Eumeninae</taxon>
        <taxon>Odynerus</taxon>
    </lineage>
</organism>
<evidence type="ECO:0000313" key="1">
    <source>
        <dbReference type="EMBL" id="KAK2584549.1"/>
    </source>
</evidence>
<dbReference type="Proteomes" id="UP001258017">
    <property type="component" value="Unassembled WGS sequence"/>
</dbReference>
<evidence type="ECO:0000313" key="2">
    <source>
        <dbReference type="Proteomes" id="UP001258017"/>
    </source>
</evidence>
<dbReference type="PANTHER" id="PTHR22455:SF10">
    <property type="entry name" value="CILIA- AND FLAGELLA-ASSOCIATED PROTEIN 91"/>
    <property type="match status" value="1"/>
</dbReference>
<dbReference type="AlphaFoldDB" id="A0AAD9RRJ3"/>
<reference evidence="1" key="1">
    <citation type="submission" date="2021-08" db="EMBL/GenBank/DDBJ databases">
        <authorList>
            <person name="Misof B."/>
            <person name="Oliver O."/>
            <person name="Podsiadlowski L."/>
            <person name="Donath A."/>
            <person name="Peters R."/>
            <person name="Mayer C."/>
            <person name="Rust J."/>
            <person name="Gunkel S."/>
            <person name="Lesny P."/>
            <person name="Martin S."/>
            <person name="Oeyen J.P."/>
            <person name="Petersen M."/>
            <person name="Panagiotis P."/>
            <person name="Wilbrandt J."/>
            <person name="Tanja T."/>
        </authorList>
    </citation>
    <scope>NUCLEOTIDE SEQUENCE</scope>
    <source>
        <strain evidence="1">GBR_01_08_01A</strain>
        <tissue evidence="1">Thorax + abdomen</tissue>
    </source>
</reference>
<sequence>MFVGRNRCRELIKELQSTHDIKSHTTTAQQIEDLEILDIQCKQRDKLLQEEHLCEILNSLEGATVCGVLDYLSKELIRLKDERNAHAFALLAEKERLMREAAEAGRRQLERYRRRECDEMFRQIIKVDQDTVEIYLDDIIREEVEKVSYQNAEQHILQFFNHVEEIATDTMKNTTDLAEEEMVADMIYNFVLPEVGKFNARKQIKEKQKIYLQSAHETLYESSSGSKAKFRESEHLGEINEELIFKKEYSDSEENM</sequence>
<dbReference type="PANTHER" id="PTHR22455">
    <property type="entry name" value="CILIA- AND FLAGELLA-ASSOCIATED PROTEIN 91"/>
    <property type="match status" value="1"/>
</dbReference>
<comment type="caution">
    <text evidence="1">The sequence shown here is derived from an EMBL/GenBank/DDBJ whole genome shotgun (WGS) entry which is preliminary data.</text>
</comment>
<gene>
    <name evidence="1" type="ORF">KPH14_006918</name>
</gene>
<keyword evidence="2" id="KW-1185">Reference proteome</keyword>
<proteinExistence type="predicted"/>
<reference evidence="1" key="2">
    <citation type="journal article" date="2023" name="Commun. Biol.">
        <title>Intrasexual cuticular hydrocarbon dimorphism in a wasp sheds light on hydrocarbon biosynthesis genes in Hymenoptera.</title>
        <authorList>
            <person name="Moris V.C."/>
            <person name="Podsiadlowski L."/>
            <person name="Martin S."/>
            <person name="Oeyen J.P."/>
            <person name="Donath A."/>
            <person name="Petersen M."/>
            <person name="Wilbrandt J."/>
            <person name="Misof B."/>
            <person name="Liedtke D."/>
            <person name="Thamm M."/>
            <person name="Scheiner R."/>
            <person name="Schmitt T."/>
            <person name="Niehuis O."/>
        </authorList>
    </citation>
    <scope>NUCLEOTIDE SEQUENCE</scope>
    <source>
        <strain evidence="1">GBR_01_08_01A</strain>
    </source>
</reference>
<evidence type="ECO:0008006" key="3">
    <source>
        <dbReference type="Google" id="ProtNLM"/>
    </source>
</evidence>
<name>A0AAD9RRJ3_9HYME</name>
<dbReference type="EMBL" id="JAIFRP010000026">
    <property type="protein sequence ID" value="KAK2584549.1"/>
    <property type="molecule type" value="Genomic_DNA"/>
</dbReference>
<protein>
    <recommendedName>
        <fullName evidence="3">AMY-1-associating protein expressed in testis 1</fullName>
    </recommendedName>
</protein>
<accession>A0AAD9RRJ3</accession>